<dbReference type="RefSeq" id="WP_341374518.1">
    <property type="nucleotide sequence ID" value="NZ_JBBUTF010000009.1"/>
</dbReference>
<accession>A0ABU9BA19</accession>
<evidence type="ECO:0000256" key="2">
    <source>
        <dbReference type="SAM" id="Phobius"/>
    </source>
</evidence>
<feature type="transmembrane region" description="Helical" evidence="2">
    <location>
        <begin position="78"/>
        <end position="95"/>
    </location>
</feature>
<keyword evidence="5" id="KW-1185">Reference proteome</keyword>
<proteinExistence type="predicted"/>
<evidence type="ECO:0000256" key="1">
    <source>
        <dbReference type="SAM" id="MobiDB-lite"/>
    </source>
</evidence>
<keyword evidence="2" id="KW-0472">Membrane</keyword>
<gene>
    <name evidence="4" type="ORF">AACH11_12265</name>
</gene>
<feature type="domain" description="Transglutaminase-like" evidence="3">
    <location>
        <begin position="421"/>
        <end position="492"/>
    </location>
</feature>
<dbReference type="SUPFAM" id="SSF54001">
    <property type="entry name" value="Cysteine proteinases"/>
    <property type="match status" value="1"/>
</dbReference>
<feature type="transmembrane region" description="Helical" evidence="2">
    <location>
        <begin position="131"/>
        <end position="149"/>
    </location>
</feature>
<feature type="transmembrane region" description="Helical" evidence="2">
    <location>
        <begin position="52"/>
        <end position="72"/>
    </location>
</feature>
<feature type="transmembrane region" description="Helical" evidence="2">
    <location>
        <begin position="571"/>
        <end position="589"/>
    </location>
</feature>
<keyword evidence="2" id="KW-0812">Transmembrane</keyword>
<dbReference type="PANTHER" id="PTHR42736">
    <property type="entry name" value="PROTEIN-GLUTAMINE GAMMA-GLUTAMYLTRANSFERASE"/>
    <property type="match status" value="1"/>
</dbReference>
<feature type="transmembrane region" description="Helical" evidence="2">
    <location>
        <begin position="107"/>
        <end position="125"/>
    </location>
</feature>
<dbReference type="Gene3D" id="3.10.620.30">
    <property type="match status" value="1"/>
</dbReference>
<dbReference type="InterPro" id="IPR038765">
    <property type="entry name" value="Papain-like_cys_pep_sf"/>
</dbReference>
<reference evidence="4 5" key="1">
    <citation type="submission" date="2024-04" db="EMBL/GenBank/DDBJ databases">
        <title>Novel species of the genus Ideonella isolated from streams.</title>
        <authorList>
            <person name="Lu H."/>
        </authorList>
    </citation>
    <scope>NUCLEOTIDE SEQUENCE [LARGE SCALE GENOMIC DNA]</scope>
    <source>
        <strain evidence="4 5">BYS139W</strain>
    </source>
</reference>
<sequence>MNERRTLHRWLGLTLLLALGPAAAVLPARFALLLALPLLAAVHGLRRQAAPLGRRAHLLLSLVCLAGWAWIFQGRWRSAAAVIGFLALVLALKWLERAPQRLQRDTLILLLGACVLGALGAVHHVAAVGLAALGLMVCALVATLAALHGAARPGRVALRLVAGALPLAALLFLLMPRVPGPLWDIGLGVGLPLGLNVPRGSAGLGGEARLQPGGPRSQRLEDGTVLVARFDGYRPPASQLYWRGPVLARFDGRQWLPAAWWGERGRQMAAGHRRAAAWRASVDGRGSPLRYHLRVAAHGQHWLYGLDLPASLPAESYLSRDWQLLSMTPLREESSYTGQAWLDWREREPRLSDADREEALDWPADPQNNPRLRALGRQLAAGAADERVRLARVLAHFDRAHYRLDGKAVAHPGPALYDHFVFDDRAGSADQYAGAFVLLARAAGLPARLVTGYRGGRLMGATDYVLVKQSHAHAWAEVWLSGHGWTRADPADAVSAPRERTPAGSAEPTAGRAPAAPPPAARTPAGPDTPTAHDPWRDALDRWVLHYDAERRDHMLQAIGPLRSAAPLHQGLLLLIGLPALALAAHAAWRRRQQARQAPWRRGWQLLVRRLAAVGLHTEPGDCPSRLLERLQGRPEPWAGVAAPLVRTWIDWHYGEPAPMRLAPGATPATARAIAAGRDWLRQVQRFRPQAFRSVR</sequence>
<evidence type="ECO:0000313" key="5">
    <source>
        <dbReference type="Proteomes" id="UP001368500"/>
    </source>
</evidence>
<comment type="caution">
    <text evidence="4">The sequence shown here is derived from an EMBL/GenBank/DDBJ whole genome shotgun (WGS) entry which is preliminary data.</text>
</comment>
<organism evidence="4 5">
    <name type="scientific">Pseudaquabacterium rugosum</name>
    <dbReference type="NCBI Taxonomy" id="2984194"/>
    <lineage>
        <taxon>Bacteria</taxon>
        <taxon>Pseudomonadati</taxon>
        <taxon>Pseudomonadota</taxon>
        <taxon>Betaproteobacteria</taxon>
        <taxon>Burkholderiales</taxon>
        <taxon>Sphaerotilaceae</taxon>
        <taxon>Pseudaquabacterium</taxon>
    </lineage>
</organism>
<evidence type="ECO:0000259" key="3">
    <source>
        <dbReference type="SMART" id="SM00460"/>
    </source>
</evidence>
<dbReference type="InterPro" id="IPR021878">
    <property type="entry name" value="TgpA_N"/>
</dbReference>
<feature type="region of interest" description="Disordered" evidence="1">
    <location>
        <begin position="490"/>
        <end position="535"/>
    </location>
</feature>
<feature type="transmembrane region" description="Helical" evidence="2">
    <location>
        <begin position="156"/>
        <end position="175"/>
    </location>
</feature>
<dbReference type="InterPro" id="IPR052901">
    <property type="entry name" value="Bact_TGase-like"/>
</dbReference>
<dbReference type="Pfam" id="PF11992">
    <property type="entry name" value="TgpA_N"/>
    <property type="match status" value="1"/>
</dbReference>
<keyword evidence="2" id="KW-1133">Transmembrane helix</keyword>
<feature type="compositionally biased region" description="Low complexity" evidence="1">
    <location>
        <begin position="522"/>
        <end position="532"/>
    </location>
</feature>
<dbReference type="Pfam" id="PF01841">
    <property type="entry name" value="Transglut_core"/>
    <property type="match status" value="1"/>
</dbReference>
<dbReference type="EMBL" id="JBBUTF010000009">
    <property type="protein sequence ID" value="MEK8026737.1"/>
    <property type="molecule type" value="Genomic_DNA"/>
</dbReference>
<dbReference type="Proteomes" id="UP001368500">
    <property type="component" value="Unassembled WGS sequence"/>
</dbReference>
<dbReference type="InterPro" id="IPR002931">
    <property type="entry name" value="Transglutaminase-like"/>
</dbReference>
<evidence type="ECO:0000313" key="4">
    <source>
        <dbReference type="EMBL" id="MEK8026737.1"/>
    </source>
</evidence>
<protein>
    <submittedName>
        <fullName evidence="4">TransglutaminaseTgpA domain-containing protein</fullName>
    </submittedName>
</protein>
<feature type="transmembrane region" description="Helical" evidence="2">
    <location>
        <begin position="12"/>
        <end position="40"/>
    </location>
</feature>
<dbReference type="SMART" id="SM00460">
    <property type="entry name" value="TGc"/>
    <property type="match status" value="1"/>
</dbReference>
<dbReference type="PANTHER" id="PTHR42736:SF1">
    <property type="entry name" value="PROTEIN-GLUTAMINE GAMMA-GLUTAMYLTRANSFERASE"/>
    <property type="match status" value="1"/>
</dbReference>
<name>A0ABU9BA19_9BURK</name>